<dbReference type="AlphaFoldDB" id="A0A6B0Y2Y0"/>
<sequence>MLEILSQGLAGFLTPQALTMVTLGTLAGLIIGVLPGLGPLMGIVLLTPVAIYLDQVAAMSLLVAVYVGGSCGGAVSAILLRIPGTPLAAATLLDGFPMAVKGRGGEAIGLAVASSSVGGMIGGLFLVFLSPLLADVALKFGPFEYFAVTLLGLLSVSVVSRGSAVKGLTVAALGLFIATFGADKFSQYNRFTFGTDALLGGFHIVAVIVGLFAFSEMFLEIERGGLDDKKDRTTGRVPFLSSLGMLVPRWFNLLRSSVIGTFFGILPGAGGVISSFTSYAVTYKQKTLAPNR</sequence>
<dbReference type="Pfam" id="PF01970">
    <property type="entry name" value="TctA"/>
    <property type="match status" value="1"/>
</dbReference>
<feature type="domain" description="DUF112" evidence="2">
    <location>
        <begin position="18"/>
        <end position="285"/>
    </location>
</feature>
<feature type="transmembrane region" description="Helical" evidence="1">
    <location>
        <begin position="21"/>
        <end position="51"/>
    </location>
</feature>
<comment type="caution">
    <text evidence="3">The sequence shown here is derived from an EMBL/GenBank/DDBJ whole genome shotgun (WGS) entry which is preliminary data.</text>
</comment>
<protein>
    <submittedName>
        <fullName evidence="3">Tripartite tricarboxylate transporter permease</fullName>
    </submittedName>
</protein>
<feature type="transmembrane region" description="Helical" evidence="1">
    <location>
        <begin position="107"/>
        <end position="134"/>
    </location>
</feature>
<gene>
    <name evidence="3" type="ORF">F4Y60_09970</name>
</gene>
<keyword evidence="1" id="KW-1133">Transmembrane helix</keyword>
<evidence type="ECO:0000313" key="3">
    <source>
        <dbReference type="EMBL" id="MXY34392.1"/>
    </source>
</evidence>
<keyword evidence="1" id="KW-0812">Transmembrane</keyword>
<reference evidence="3" key="1">
    <citation type="submission" date="2019-09" db="EMBL/GenBank/DDBJ databases">
        <title>Characterisation of the sponge microbiome using genome-centric metagenomics.</title>
        <authorList>
            <person name="Engelberts J.P."/>
            <person name="Robbins S.J."/>
            <person name="De Goeij J.M."/>
            <person name="Aranda M."/>
            <person name="Bell S.C."/>
            <person name="Webster N.S."/>
        </authorList>
    </citation>
    <scope>NUCLEOTIDE SEQUENCE</scope>
    <source>
        <strain evidence="3">SB0664_bin_43</strain>
    </source>
</reference>
<dbReference type="PANTHER" id="PTHR35342:SF5">
    <property type="entry name" value="TRICARBOXYLIC TRANSPORT PROTEIN"/>
    <property type="match status" value="1"/>
</dbReference>
<dbReference type="PANTHER" id="PTHR35342">
    <property type="entry name" value="TRICARBOXYLIC TRANSPORT PROTEIN"/>
    <property type="match status" value="1"/>
</dbReference>
<dbReference type="EMBL" id="VXRY01000398">
    <property type="protein sequence ID" value="MXY34392.1"/>
    <property type="molecule type" value="Genomic_DNA"/>
</dbReference>
<keyword evidence="1" id="KW-0472">Membrane</keyword>
<name>A0A6B0Y2Y0_9RHOB</name>
<dbReference type="InterPro" id="IPR002823">
    <property type="entry name" value="DUF112_TM"/>
</dbReference>
<feature type="transmembrane region" description="Helical" evidence="1">
    <location>
        <begin position="164"/>
        <end position="182"/>
    </location>
</feature>
<accession>A0A6B0Y2Y0</accession>
<feature type="transmembrane region" description="Helical" evidence="1">
    <location>
        <begin position="57"/>
        <end position="80"/>
    </location>
</feature>
<proteinExistence type="predicted"/>
<evidence type="ECO:0000259" key="2">
    <source>
        <dbReference type="Pfam" id="PF01970"/>
    </source>
</evidence>
<evidence type="ECO:0000256" key="1">
    <source>
        <dbReference type="SAM" id="Phobius"/>
    </source>
</evidence>
<feature type="transmembrane region" description="Helical" evidence="1">
    <location>
        <begin position="257"/>
        <end position="282"/>
    </location>
</feature>
<organism evidence="3">
    <name type="scientific">Boseongicola sp. SB0664_bin_43</name>
    <dbReference type="NCBI Taxonomy" id="2604844"/>
    <lineage>
        <taxon>Bacteria</taxon>
        <taxon>Pseudomonadati</taxon>
        <taxon>Pseudomonadota</taxon>
        <taxon>Alphaproteobacteria</taxon>
        <taxon>Rhodobacterales</taxon>
        <taxon>Paracoccaceae</taxon>
        <taxon>Boseongicola</taxon>
    </lineage>
</organism>
<feature type="transmembrane region" description="Helical" evidence="1">
    <location>
        <begin position="140"/>
        <end position="159"/>
    </location>
</feature>
<feature type="transmembrane region" description="Helical" evidence="1">
    <location>
        <begin position="202"/>
        <end position="221"/>
    </location>
</feature>